<reference evidence="2 3" key="1">
    <citation type="submission" date="2019-03" db="EMBL/GenBank/DDBJ databases">
        <title>First draft genome of Liparis tanakae, snailfish: a comprehensive survey of snailfish specific genes.</title>
        <authorList>
            <person name="Kim W."/>
            <person name="Song I."/>
            <person name="Jeong J.-H."/>
            <person name="Kim D."/>
            <person name="Kim S."/>
            <person name="Ryu S."/>
            <person name="Song J.Y."/>
            <person name="Lee S.K."/>
        </authorList>
    </citation>
    <scope>NUCLEOTIDE SEQUENCE [LARGE SCALE GENOMIC DNA]</scope>
    <source>
        <tissue evidence="2">Muscle</tissue>
    </source>
</reference>
<feature type="compositionally biased region" description="Basic and acidic residues" evidence="1">
    <location>
        <begin position="25"/>
        <end position="64"/>
    </location>
</feature>
<proteinExistence type="predicted"/>
<organism evidence="2 3">
    <name type="scientific">Liparis tanakae</name>
    <name type="common">Tanaka's snailfish</name>
    <dbReference type="NCBI Taxonomy" id="230148"/>
    <lineage>
        <taxon>Eukaryota</taxon>
        <taxon>Metazoa</taxon>
        <taxon>Chordata</taxon>
        <taxon>Craniata</taxon>
        <taxon>Vertebrata</taxon>
        <taxon>Euteleostomi</taxon>
        <taxon>Actinopterygii</taxon>
        <taxon>Neopterygii</taxon>
        <taxon>Teleostei</taxon>
        <taxon>Neoteleostei</taxon>
        <taxon>Acanthomorphata</taxon>
        <taxon>Eupercaria</taxon>
        <taxon>Perciformes</taxon>
        <taxon>Cottioidei</taxon>
        <taxon>Cottales</taxon>
        <taxon>Liparidae</taxon>
        <taxon>Liparis</taxon>
    </lineage>
</organism>
<name>A0A4Z2GF53_9TELE</name>
<sequence length="112" mass="13073">MAAGVPRAESLWSSSRLDVVVNKTDSGERKREEERGRERKRGEDRGRERKREEERGALEGKKEGRKRVDAFAWGWSQHNQQIRSDILMEAKQEAQLVTHELDGRRISNFARN</sequence>
<dbReference type="Proteomes" id="UP000314294">
    <property type="component" value="Unassembled WGS sequence"/>
</dbReference>
<evidence type="ECO:0000256" key="1">
    <source>
        <dbReference type="SAM" id="MobiDB-lite"/>
    </source>
</evidence>
<gene>
    <name evidence="2" type="ORF">EYF80_038510</name>
</gene>
<dbReference type="AlphaFoldDB" id="A0A4Z2GF53"/>
<evidence type="ECO:0000313" key="2">
    <source>
        <dbReference type="EMBL" id="TNN51292.1"/>
    </source>
</evidence>
<feature type="region of interest" description="Disordered" evidence="1">
    <location>
        <begin position="16"/>
        <end position="64"/>
    </location>
</feature>
<keyword evidence="3" id="KW-1185">Reference proteome</keyword>
<protein>
    <submittedName>
        <fullName evidence="2">Uncharacterized protein</fullName>
    </submittedName>
</protein>
<evidence type="ECO:0000313" key="3">
    <source>
        <dbReference type="Proteomes" id="UP000314294"/>
    </source>
</evidence>
<dbReference type="EMBL" id="SRLO01000587">
    <property type="protein sequence ID" value="TNN51292.1"/>
    <property type="molecule type" value="Genomic_DNA"/>
</dbReference>
<accession>A0A4Z2GF53</accession>
<comment type="caution">
    <text evidence="2">The sequence shown here is derived from an EMBL/GenBank/DDBJ whole genome shotgun (WGS) entry which is preliminary data.</text>
</comment>